<comment type="caution">
    <text evidence="1">The sequence shown here is derived from an EMBL/GenBank/DDBJ whole genome shotgun (WGS) entry which is preliminary data.</text>
</comment>
<sequence>MRTKGEILKEIGKDRQPGIYGGISPDTRECILIEALIDIRDELTALKHVLIDYDEHTFNT</sequence>
<organism evidence="1">
    <name type="scientific">marine sediment metagenome</name>
    <dbReference type="NCBI Taxonomy" id="412755"/>
    <lineage>
        <taxon>unclassified sequences</taxon>
        <taxon>metagenomes</taxon>
        <taxon>ecological metagenomes</taxon>
    </lineage>
</organism>
<name>X1QV99_9ZZZZ</name>
<protein>
    <submittedName>
        <fullName evidence="1">Uncharacterized protein</fullName>
    </submittedName>
</protein>
<accession>X1QV99</accession>
<gene>
    <name evidence="1" type="ORF">S12H4_07142</name>
</gene>
<reference evidence="1" key="1">
    <citation type="journal article" date="2014" name="Front. Microbiol.">
        <title>High frequency of phylogenetically diverse reductive dehalogenase-homologous genes in deep subseafloor sedimentary metagenomes.</title>
        <authorList>
            <person name="Kawai M."/>
            <person name="Futagami T."/>
            <person name="Toyoda A."/>
            <person name="Takaki Y."/>
            <person name="Nishi S."/>
            <person name="Hori S."/>
            <person name="Arai W."/>
            <person name="Tsubouchi T."/>
            <person name="Morono Y."/>
            <person name="Uchiyama I."/>
            <person name="Ito T."/>
            <person name="Fujiyama A."/>
            <person name="Inagaki F."/>
            <person name="Takami H."/>
        </authorList>
    </citation>
    <scope>NUCLEOTIDE SEQUENCE</scope>
    <source>
        <strain evidence="1">Expedition CK06-06</strain>
    </source>
</reference>
<dbReference type="AlphaFoldDB" id="X1QV99"/>
<proteinExistence type="predicted"/>
<dbReference type="EMBL" id="BARW01002594">
    <property type="protein sequence ID" value="GAI72193.1"/>
    <property type="molecule type" value="Genomic_DNA"/>
</dbReference>
<evidence type="ECO:0000313" key="1">
    <source>
        <dbReference type="EMBL" id="GAI72193.1"/>
    </source>
</evidence>